<evidence type="ECO:0000256" key="12">
    <source>
        <dbReference type="ARBA" id="ARBA00023014"/>
    </source>
</evidence>
<dbReference type="InterPro" id="IPR013626">
    <property type="entry name" value="PaO"/>
</dbReference>
<evidence type="ECO:0000256" key="2">
    <source>
        <dbReference type="ARBA" id="ARBA00004370"/>
    </source>
</evidence>
<reference evidence="15 16" key="1">
    <citation type="journal article" date="2024" name="Nat. Commun.">
        <title>Phylogenomics reveals the evolutionary origins of lichenization in chlorophyte algae.</title>
        <authorList>
            <person name="Puginier C."/>
            <person name="Libourel C."/>
            <person name="Otte J."/>
            <person name="Skaloud P."/>
            <person name="Haon M."/>
            <person name="Grisel S."/>
            <person name="Petersen M."/>
            <person name="Berrin J.G."/>
            <person name="Delaux P.M."/>
            <person name="Dal Grande F."/>
            <person name="Keller J."/>
        </authorList>
    </citation>
    <scope>NUCLEOTIDE SEQUENCE [LARGE SCALE GENOMIC DNA]</scope>
    <source>
        <strain evidence="15 16">SAG 216-7</strain>
    </source>
</reference>
<dbReference type="InterPro" id="IPR036922">
    <property type="entry name" value="Rieske_2Fe-2S_sf"/>
</dbReference>
<evidence type="ECO:0000256" key="8">
    <source>
        <dbReference type="ARBA" id="ARBA00022946"/>
    </source>
</evidence>
<evidence type="ECO:0000259" key="14">
    <source>
        <dbReference type="PROSITE" id="PS51296"/>
    </source>
</evidence>
<keyword evidence="16" id="KW-1185">Reference proteome</keyword>
<proteinExistence type="predicted"/>
<evidence type="ECO:0000256" key="3">
    <source>
        <dbReference type="ARBA" id="ARBA00022528"/>
    </source>
</evidence>
<dbReference type="SUPFAM" id="SSF50022">
    <property type="entry name" value="ISP domain"/>
    <property type="match status" value="1"/>
</dbReference>
<keyword evidence="5" id="KW-0812">Transmembrane</keyword>
<keyword evidence="3" id="KW-0150">Chloroplast</keyword>
<evidence type="ECO:0000256" key="11">
    <source>
        <dbReference type="ARBA" id="ARBA00023004"/>
    </source>
</evidence>
<gene>
    <name evidence="15" type="ORF">WJX75_003771</name>
</gene>
<evidence type="ECO:0000256" key="9">
    <source>
        <dbReference type="ARBA" id="ARBA00022989"/>
    </source>
</evidence>
<dbReference type="InterPro" id="IPR017941">
    <property type="entry name" value="Rieske_2Fe-2S"/>
</dbReference>
<dbReference type="EMBL" id="JALJOT010000011">
    <property type="protein sequence ID" value="KAK9905645.1"/>
    <property type="molecule type" value="Genomic_DNA"/>
</dbReference>
<keyword evidence="13" id="KW-0472">Membrane</keyword>
<dbReference type="Pfam" id="PF08417">
    <property type="entry name" value="PaO"/>
    <property type="match status" value="1"/>
</dbReference>
<evidence type="ECO:0000256" key="10">
    <source>
        <dbReference type="ARBA" id="ARBA00023002"/>
    </source>
</evidence>
<dbReference type="SUPFAM" id="SSF55961">
    <property type="entry name" value="Bet v1-like"/>
    <property type="match status" value="1"/>
</dbReference>
<keyword evidence="9" id="KW-1133">Transmembrane helix</keyword>
<comment type="subcellular location">
    <subcellularLocation>
        <location evidence="2">Membrane</location>
    </subcellularLocation>
    <subcellularLocation>
        <location evidence="1">Plastid</location>
        <location evidence="1">Chloroplast</location>
    </subcellularLocation>
</comment>
<evidence type="ECO:0000313" key="16">
    <source>
        <dbReference type="Proteomes" id="UP001491310"/>
    </source>
</evidence>
<dbReference type="PANTHER" id="PTHR21266:SF32">
    <property type="entry name" value="CHOLESTEROL 7-DESATURASE NVD"/>
    <property type="match status" value="1"/>
</dbReference>
<keyword evidence="7" id="KW-0479">Metal-binding</keyword>
<evidence type="ECO:0000256" key="5">
    <source>
        <dbReference type="ARBA" id="ARBA00022692"/>
    </source>
</evidence>
<evidence type="ECO:0000256" key="6">
    <source>
        <dbReference type="ARBA" id="ARBA00022714"/>
    </source>
</evidence>
<keyword evidence="4" id="KW-0934">Plastid</keyword>
<protein>
    <recommendedName>
        <fullName evidence="14">Rieske domain-containing protein</fullName>
    </recommendedName>
</protein>
<dbReference type="Proteomes" id="UP001491310">
    <property type="component" value="Unassembled WGS sequence"/>
</dbReference>
<evidence type="ECO:0000313" key="15">
    <source>
        <dbReference type="EMBL" id="KAK9905645.1"/>
    </source>
</evidence>
<evidence type="ECO:0000256" key="4">
    <source>
        <dbReference type="ARBA" id="ARBA00022640"/>
    </source>
</evidence>
<dbReference type="PANTHER" id="PTHR21266">
    <property type="entry name" value="IRON-SULFUR DOMAIN CONTAINING PROTEIN"/>
    <property type="match status" value="1"/>
</dbReference>
<evidence type="ECO:0000256" key="13">
    <source>
        <dbReference type="ARBA" id="ARBA00023136"/>
    </source>
</evidence>
<keyword evidence="6" id="KW-0001">2Fe-2S</keyword>
<sequence length="598" mass="66086">MSPITAIHRCLSPRPFVKAESNNLPHSAYSCLDVVSQHPASLRQKSTGLLQGSSRCRTVVRRAATLDAPPQIKPHQEPSEESTFDWARQWYPLAFVEDLDPGRPHAMELLGKRLVIWYDSQQKKWTAFEDRCPHRLAPLSEGRIEPSDGTLMCSYHGWRFRGDGACTKIPQALDAKAEEAACSSGRSCAAVHPTQVRQGFLHVWGNAGADAAQEAARRPPVLIPELDPDAAGAVMGDGTPTLDSGKRYMRDLPYSYDFLVENLIDPAHVNFAHNGIIGSRNTPTAGYYEISPTQLPDPTFEFPMEHPSDGISMEVVSKFMGRRTVYKIQFVAPAIVRYYFPKYFGEVNDAQMWMTAVPTAPGRCRCLWWFFQPSVGASDRLRKVAAKPTWEDHMTRNLVFDGDNVFLHGADRLAAKAERESGSRWKGSYFMPAQADRMVLEFRRWLDSRGGGGPTPGDPGPILDDRHALLDRWEQHTKHCSSCLKALAMFKALRWAAVAGAATLVKPCPGAASGGRKMLLSAGYPDCCNVRTVKAGETPKSIAAAYNEPDNGADHAGCKWPARCQRCAWAEKMLPCGRLLSYIKAYNIGLLIKAIAAG</sequence>
<name>A0ABR2YHK6_9CHLO</name>
<evidence type="ECO:0000256" key="7">
    <source>
        <dbReference type="ARBA" id="ARBA00022723"/>
    </source>
</evidence>
<keyword evidence="12" id="KW-0411">Iron-sulfur</keyword>
<comment type="caution">
    <text evidence="15">The sequence shown here is derived from an EMBL/GenBank/DDBJ whole genome shotgun (WGS) entry which is preliminary data.</text>
</comment>
<organism evidence="15 16">
    <name type="scientific">Coccomyxa subellipsoidea</name>
    <dbReference type="NCBI Taxonomy" id="248742"/>
    <lineage>
        <taxon>Eukaryota</taxon>
        <taxon>Viridiplantae</taxon>
        <taxon>Chlorophyta</taxon>
        <taxon>core chlorophytes</taxon>
        <taxon>Trebouxiophyceae</taxon>
        <taxon>Trebouxiophyceae incertae sedis</taxon>
        <taxon>Coccomyxaceae</taxon>
        <taxon>Coccomyxa</taxon>
    </lineage>
</organism>
<dbReference type="InterPro" id="IPR050584">
    <property type="entry name" value="Cholesterol_7-desaturase"/>
</dbReference>
<keyword evidence="11" id="KW-0408">Iron</keyword>
<dbReference type="Pfam" id="PF00355">
    <property type="entry name" value="Rieske"/>
    <property type="match status" value="1"/>
</dbReference>
<keyword evidence="8" id="KW-0809">Transit peptide</keyword>
<dbReference type="PROSITE" id="PS51296">
    <property type="entry name" value="RIESKE"/>
    <property type="match status" value="1"/>
</dbReference>
<feature type="domain" description="Rieske" evidence="14">
    <location>
        <begin position="90"/>
        <end position="203"/>
    </location>
</feature>
<keyword evidence="10" id="KW-0560">Oxidoreductase</keyword>
<accession>A0ABR2YHK6</accession>
<dbReference type="Gene3D" id="3.90.380.10">
    <property type="entry name" value="Naphthalene 1,2-dioxygenase Alpha Subunit, Chain A, domain 1"/>
    <property type="match status" value="1"/>
</dbReference>
<dbReference type="Gene3D" id="2.102.10.10">
    <property type="entry name" value="Rieske [2Fe-2S] iron-sulphur domain"/>
    <property type="match status" value="1"/>
</dbReference>
<evidence type="ECO:0000256" key="1">
    <source>
        <dbReference type="ARBA" id="ARBA00004229"/>
    </source>
</evidence>